<keyword evidence="3" id="KW-0408">Iron</keyword>
<comment type="caution">
    <text evidence="4">The sequence shown here is derived from an EMBL/GenBank/DDBJ whole genome shotgun (WGS) entry which is preliminary data.</text>
</comment>
<dbReference type="GO" id="GO:0004497">
    <property type="term" value="F:monooxygenase activity"/>
    <property type="evidence" value="ECO:0007669"/>
    <property type="project" value="InterPro"/>
</dbReference>
<dbReference type="InterPro" id="IPR001128">
    <property type="entry name" value="Cyt_P450"/>
</dbReference>
<accession>A0A8K0HXR8</accession>
<name>A0A8K0HXR8_COCNU</name>
<dbReference type="GO" id="GO:0020037">
    <property type="term" value="F:heme binding"/>
    <property type="evidence" value="ECO:0007669"/>
    <property type="project" value="InterPro"/>
</dbReference>
<gene>
    <name evidence="4" type="ORF">COCNU_01G020490</name>
</gene>
<proteinExistence type="inferred from homology"/>
<evidence type="ECO:0000256" key="3">
    <source>
        <dbReference type="ARBA" id="ARBA00023004"/>
    </source>
</evidence>
<evidence type="ECO:0000256" key="2">
    <source>
        <dbReference type="ARBA" id="ARBA00022723"/>
    </source>
</evidence>
<dbReference type="Pfam" id="PF00067">
    <property type="entry name" value="p450"/>
    <property type="match status" value="1"/>
</dbReference>
<dbReference type="Gene3D" id="1.10.630.10">
    <property type="entry name" value="Cytochrome P450"/>
    <property type="match status" value="1"/>
</dbReference>
<protein>
    <submittedName>
        <fullName evidence="4">Putative Cytochrome P450 71A26</fullName>
    </submittedName>
</protein>
<dbReference type="GO" id="GO:0005506">
    <property type="term" value="F:iron ion binding"/>
    <property type="evidence" value="ECO:0007669"/>
    <property type="project" value="InterPro"/>
</dbReference>
<evidence type="ECO:0000313" key="4">
    <source>
        <dbReference type="EMBL" id="KAG1328115.1"/>
    </source>
</evidence>
<dbReference type="PANTHER" id="PTHR47955:SF14">
    <property type="entry name" value="OS01G0543600 PROTEIN"/>
    <property type="match status" value="1"/>
</dbReference>
<keyword evidence="5" id="KW-1185">Reference proteome</keyword>
<evidence type="ECO:0000313" key="5">
    <source>
        <dbReference type="Proteomes" id="UP000797356"/>
    </source>
</evidence>
<dbReference type="SUPFAM" id="SSF48264">
    <property type="entry name" value="Cytochrome P450"/>
    <property type="match status" value="1"/>
</dbReference>
<dbReference type="AlphaFoldDB" id="A0A8K0HXR8"/>
<organism evidence="4 5">
    <name type="scientific">Cocos nucifera</name>
    <name type="common">Coconut palm</name>
    <dbReference type="NCBI Taxonomy" id="13894"/>
    <lineage>
        <taxon>Eukaryota</taxon>
        <taxon>Viridiplantae</taxon>
        <taxon>Streptophyta</taxon>
        <taxon>Embryophyta</taxon>
        <taxon>Tracheophyta</taxon>
        <taxon>Spermatophyta</taxon>
        <taxon>Magnoliopsida</taxon>
        <taxon>Liliopsida</taxon>
        <taxon>Arecaceae</taxon>
        <taxon>Arecoideae</taxon>
        <taxon>Cocoseae</taxon>
        <taxon>Attaleinae</taxon>
        <taxon>Cocos</taxon>
    </lineage>
</organism>
<dbReference type="OrthoDB" id="1470350at2759"/>
<dbReference type="InterPro" id="IPR036396">
    <property type="entry name" value="Cyt_P450_sf"/>
</dbReference>
<sequence>MRTHDHIFAFRPSLKAAKILLYDSMDLAFAPYGEYWRQLRKLCTLHLLSAQRVRSFELVRQEEVASMLQKISRAAMSTGMVDMSEVLYFFTNDVLCRVVSGKFYRREGRNELFRELIERNSSLFGRFYVGDYFPFLAWMDSFLGLSRKARRNFERWDGLLDEKDPNRDFAIREEHMKALLVVSCRVQSFFYILVLFLRLGW</sequence>
<reference evidence="4" key="1">
    <citation type="journal article" date="2017" name="Gigascience">
        <title>The genome draft of coconut (Cocos nucifera).</title>
        <authorList>
            <person name="Xiao Y."/>
            <person name="Xu P."/>
            <person name="Fan H."/>
            <person name="Baudouin L."/>
            <person name="Xia W."/>
            <person name="Bocs S."/>
            <person name="Xu J."/>
            <person name="Li Q."/>
            <person name="Guo A."/>
            <person name="Zhou L."/>
            <person name="Li J."/>
            <person name="Wu Y."/>
            <person name="Ma Z."/>
            <person name="Armero A."/>
            <person name="Issali A.E."/>
            <person name="Liu N."/>
            <person name="Peng M."/>
            <person name="Yang Y."/>
        </authorList>
    </citation>
    <scope>NUCLEOTIDE SEQUENCE</scope>
    <source>
        <tissue evidence="4">Spear leaf of Hainan Tall coconut</tissue>
    </source>
</reference>
<comment type="similarity">
    <text evidence="1">Belongs to the cytochrome P450 family.</text>
</comment>
<dbReference type="EMBL" id="CM017872">
    <property type="protein sequence ID" value="KAG1328115.1"/>
    <property type="molecule type" value="Genomic_DNA"/>
</dbReference>
<reference evidence="4" key="2">
    <citation type="submission" date="2019-07" db="EMBL/GenBank/DDBJ databases">
        <authorList>
            <person name="Yang Y."/>
            <person name="Bocs S."/>
            <person name="Baudouin L."/>
        </authorList>
    </citation>
    <scope>NUCLEOTIDE SEQUENCE</scope>
    <source>
        <tissue evidence="4">Spear leaf of Hainan Tall coconut</tissue>
    </source>
</reference>
<evidence type="ECO:0000256" key="1">
    <source>
        <dbReference type="ARBA" id="ARBA00010617"/>
    </source>
</evidence>
<dbReference type="PANTHER" id="PTHR47955">
    <property type="entry name" value="CYTOCHROME P450 FAMILY 71 PROTEIN"/>
    <property type="match status" value="1"/>
</dbReference>
<dbReference type="Proteomes" id="UP000797356">
    <property type="component" value="Chromosome 1"/>
</dbReference>
<dbReference type="GO" id="GO:0016705">
    <property type="term" value="F:oxidoreductase activity, acting on paired donors, with incorporation or reduction of molecular oxygen"/>
    <property type="evidence" value="ECO:0007669"/>
    <property type="project" value="InterPro"/>
</dbReference>
<keyword evidence="2" id="KW-0479">Metal-binding</keyword>